<dbReference type="PROSITE" id="PS00064">
    <property type="entry name" value="L_LDH"/>
    <property type="match status" value="1"/>
</dbReference>
<feature type="binding site" evidence="9">
    <location>
        <begin position="125"/>
        <end position="127"/>
    </location>
    <ligand>
        <name>NAD(+)</name>
        <dbReference type="ChEBI" id="CHEBI:57540"/>
    </ligand>
</feature>
<keyword evidence="5 9" id="KW-0520">NAD</keyword>
<dbReference type="EMBL" id="LT618793">
    <property type="protein sequence ID" value="SCQ77992.1"/>
    <property type="molecule type" value="Genomic_DNA"/>
</dbReference>
<proteinExistence type="inferred from homology"/>
<organism evidence="13 14">
    <name type="scientific">Propionibacterium freudenreichii</name>
    <dbReference type="NCBI Taxonomy" id="1744"/>
    <lineage>
        <taxon>Bacteria</taxon>
        <taxon>Bacillati</taxon>
        <taxon>Actinomycetota</taxon>
        <taxon>Actinomycetes</taxon>
        <taxon>Propionibacteriales</taxon>
        <taxon>Propionibacteriaceae</taxon>
        <taxon>Propionibacterium</taxon>
    </lineage>
</organism>
<evidence type="ECO:0000259" key="12">
    <source>
        <dbReference type="Pfam" id="PF02866"/>
    </source>
</evidence>
<dbReference type="GO" id="GO:0005737">
    <property type="term" value="C:cytoplasm"/>
    <property type="evidence" value="ECO:0007669"/>
    <property type="project" value="UniProtKB-UniRule"/>
</dbReference>
<name>A0A0A8P6Q1_9ACTN</name>
<dbReference type="InterPro" id="IPR036291">
    <property type="entry name" value="NAD(P)-bd_dom_sf"/>
</dbReference>
<evidence type="ECO:0000313" key="14">
    <source>
        <dbReference type="Proteomes" id="UP000250080"/>
    </source>
</evidence>
<evidence type="ECO:0000256" key="1">
    <source>
        <dbReference type="ARBA" id="ARBA00004843"/>
    </source>
</evidence>
<feature type="binding site" evidence="9">
    <location>
        <begin position="17"/>
        <end position="22"/>
    </location>
    <ligand>
        <name>NAD(+)</name>
        <dbReference type="ChEBI" id="CHEBI:57540"/>
    </ligand>
</feature>
<gene>
    <name evidence="13" type="ORF">PFR_JS23_966</name>
</gene>
<feature type="domain" description="Lactate/malate dehydrogenase N-terminal" evidence="11">
    <location>
        <begin position="12"/>
        <end position="148"/>
    </location>
</feature>
<dbReference type="PROSITE" id="PS51257">
    <property type="entry name" value="PROKAR_LIPOPROTEIN"/>
    <property type="match status" value="1"/>
</dbReference>
<feature type="domain" description="Lactate/malate dehydrogenase C-terminal" evidence="12">
    <location>
        <begin position="152"/>
        <end position="318"/>
    </location>
</feature>
<evidence type="ECO:0000256" key="3">
    <source>
        <dbReference type="ARBA" id="ARBA00012967"/>
    </source>
</evidence>
<dbReference type="NCBIfam" id="TIGR01771">
    <property type="entry name" value="L-LDH-NAD"/>
    <property type="match status" value="1"/>
</dbReference>
<dbReference type="EC" id="1.1.1.27" evidence="3 7"/>
<dbReference type="InterPro" id="IPR015955">
    <property type="entry name" value="Lactate_DH/Glyco_Ohase_4_C"/>
</dbReference>
<dbReference type="Gene3D" id="3.90.110.10">
    <property type="entry name" value="Lactate dehydrogenase/glycoside hydrolase, family 4, C-terminal"/>
    <property type="match status" value="1"/>
</dbReference>
<dbReference type="InterPro" id="IPR018177">
    <property type="entry name" value="L-lactate_DH_AS"/>
</dbReference>
<accession>A0A0A8P6Q1</accession>
<feature type="binding site" evidence="9">
    <location>
        <position position="102"/>
    </location>
    <ligand>
        <name>NAD(+)</name>
        <dbReference type="ChEBI" id="CHEBI:57540"/>
    </ligand>
</feature>
<evidence type="ECO:0000259" key="11">
    <source>
        <dbReference type="Pfam" id="PF00056"/>
    </source>
</evidence>
<dbReference type="Proteomes" id="UP000250080">
    <property type="component" value="Chromosome I"/>
</dbReference>
<sequence length="321" mass="34075">MSNAPLRRDLPKVGIVGAGQVGSALAYACLIRDTAPIISLYDIDKLRVDAQVADLAHGSIFAEPEVIGGADVSSMRDCDVIVITSGAPQKPGQSRLDLAGINAKIIADVMPKMLEVSPDALYVIVANPCDVLAVVAQKVSGLPTNRVFATGTGLDTARLRHLIARRAHVRERNVEAVMAGEHGDTEFALWSSARIGVTPILEWTDEQGNRPFTDASTNEIAKDVADAAYQVIAGKGSTNYAIGLSGSFLLDQLLSATPSMLPVSSILDDYYGISDVALSVPTLISNQGIVRPIEVPMTDREHQELTASANVLKDTIKSIGY</sequence>
<comment type="pathway">
    <text evidence="1">Fermentation; pyruvate fermentation to lactate; (S)-lactate from pyruvate: step 1/1.</text>
</comment>
<dbReference type="GeneID" id="61222056"/>
<dbReference type="PANTHER" id="PTHR43128">
    <property type="entry name" value="L-2-HYDROXYCARBOXYLATE DEHYDROGENASE (NAD(P)(+))"/>
    <property type="match status" value="1"/>
</dbReference>
<dbReference type="OMA" id="THLDSMR"/>
<feature type="binding site" evidence="9">
    <location>
        <position position="42"/>
    </location>
    <ligand>
        <name>NAD(+)</name>
        <dbReference type="ChEBI" id="CHEBI:57540"/>
    </ligand>
</feature>
<protein>
    <recommendedName>
        <fullName evidence="3 7">L-lactate dehydrogenase</fullName>
        <ecNumber evidence="3 7">1.1.1.27</ecNumber>
    </recommendedName>
</protein>
<dbReference type="InterPro" id="IPR022383">
    <property type="entry name" value="Lactate/malate_DH_C"/>
</dbReference>
<dbReference type="RefSeq" id="WP_013161172.1">
    <property type="nucleotide sequence ID" value="NZ_CCYN01000033.1"/>
</dbReference>
<evidence type="ECO:0000256" key="5">
    <source>
        <dbReference type="ARBA" id="ARBA00023027"/>
    </source>
</evidence>
<dbReference type="Gene3D" id="3.40.50.720">
    <property type="entry name" value="NAD(P)-binding Rossmann-like Domain"/>
    <property type="match status" value="1"/>
</dbReference>
<dbReference type="PRINTS" id="PR00086">
    <property type="entry name" value="LLDHDRGNASE"/>
</dbReference>
<reference evidence="13 14" key="1">
    <citation type="submission" date="2016-09" db="EMBL/GenBank/DDBJ databases">
        <authorList>
            <person name="Laine KS P."/>
        </authorList>
    </citation>
    <scope>NUCLEOTIDE SEQUENCE [LARGE SCALE GENOMIC DNA]</scope>
    <source>
        <strain evidence="13">PFRJS-23</strain>
    </source>
</reference>
<dbReference type="SUPFAM" id="SSF56327">
    <property type="entry name" value="LDH C-terminal domain-like"/>
    <property type="match status" value="1"/>
</dbReference>
<evidence type="ECO:0000256" key="2">
    <source>
        <dbReference type="ARBA" id="ARBA00006054"/>
    </source>
</evidence>
<keyword evidence="4 10" id="KW-0560">Oxidoreductase</keyword>
<dbReference type="OrthoDB" id="9802969at2"/>
<feature type="active site" description="Proton acceptor" evidence="8">
    <location>
        <position position="182"/>
    </location>
</feature>
<dbReference type="PANTHER" id="PTHR43128:SF16">
    <property type="entry name" value="L-LACTATE DEHYDROGENASE"/>
    <property type="match status" value="1"/>
</dbReference>
<dbReference type="UniPathway" id="UPA00554">
    <property type="reaction ID" value="UER00611"/>
</dbReference>
<evidence type="ECO:0000256" key="6">
    <source>
        <dbReference type="ARBA" id="ARBA00049258"/>
    </source>
</evidence>
<evidence type="ECO:0000313" key="13">
    <source>
        <dbReference type="EMBL" id="SCQ77992.1"/>
    </source>
</evidence>
<evidence type="ECO:0000256" key="7">
    <source>
        <dbReference type="NCBIfam" id="TIGR01771"/>
    </source>
</evidence>
<dbReference type="GO" id="GO:0006096">
    <property type="term" value="P:glycolytic process"/>
    <property type="evidence" value="ECO:0007669"/>
    <property type="project" value="UniProtKB-UniRule"/>
</dbReference>
<dbReference type="PIRSF" id="PIRSF000102">
    <property type="entry name" value="Lac_mal_DH"/>
    <property type="match status" value="1"/>
</dbReference>
<dbReference type="SUPFAM" id="SSF51735">
    <property type="entry name" value="NAD(P)-binding Rossmann-fold domains"/>
    <property type="match status" value="1"/>
</dbReference>
<evidence type="ECO:0000256" key="4">
    <source>
        <dbReference type="ARBA" id="ARBA00023002"/>
    </source>
</evidence>
<evidence type="ECO:0000256" key="10">
    <source>
        <dbReference type="RuleBase" id="RU003369"/>
    </source>
</evidence>
<dbReference type="InterPro" id="IPR011304">
    <property type="entry name" value="L-lactate_DH"/>
</dbReference>
<dbReference type="InterPro" id="IPR001557">
    <property type="entry name" value="L-lactate/malate_DH"/>
</dbReference>
<evidence type="ECO:0000256" key="8">
    <source>
        <dbReference type="PIRSR" id="PIRSR000102-1"/>
    </source>
</evidence>
<dbReference type="Pfam" id="PF00056">
    <property type="entry name" value="Ldh_1_N"/>
    <property type="match status" value="1"/>
</dbReference>
<dbReference type="InterPro" id="IPR001236">
    <property type="entry name" value="Lactate/malate_DH_N"/>
</dbReference>
<dbReference type="GO" id="GO:0004459">
    <property type="term" value="F:L-lactate dehydrogenase (NAD+) activity"/>
    <property type="evidence" value="ECO:0007669"/>
    <property type="project" value="UniProtKB-UniRule"/>
</dbReference>
<dbReference type="GO" id="GO:0006089">
    <property type="term" value="P:lactate metabolic process"/>
    <property type="evidence" value="ECO:0007669"/>
    <property type="project" value="TreeGrafter"/>
</dbReference>
<dbReference type="AlphaFoldDB" id="A0A0A8P6Q1"/>
<dbReference type="Pfam" id="PF02866">
    <property type="entry name" value="Ldh_1_C"/>
    <property type="match status" value="1"/>
</dbReference>
<evidence type="ECO:0000256" key="9">
    <source>
        <dbReference type="PIRSR" id="PIRSR000102-3"/>
    </source>
</evidence>
<comment type="similarity">
    <text evidence="2">Belongs to the LDH/MDH superfamily. LDH family.</text>
</comment>
<comment type="catalytic activity">
    <reaction evidence="6">
        <text>(S)-lactate + NAD(+) = pyruvate + NADH + H(+)</text>
        <dbReference type="Rhea" id="RHEA:23444"/>
        <dbReference type="ChEBI" id="CHEBI:15361"/>
        <dbReference type="ChEBI" id="CHEBI:15378"/>
        <dbReference type="ChEBI" id="CHEBI:16651"/>
        <dbReference type="ChEBI" id="CHEBI:57540"/>
        <dbReference type="ChEBI" id="CHEBI:57945"/>
        <dbReference type="EC" id="1.1.1.27"/>
    </reaction>
</comment>